<dbReference type="PANTHER" id="PTHR45339">
    <property type="entry name" value="HYBRID SIGNAL TRANSDUCTION HISTIDINE KINASE J"/>
    <property type="match status" value="1"/>
</dbReference>
<dbReference type="RefSeq" id="WP_026140230.1">
    <property type="nucleotide sequence ID" value="NZ_AOUH01000032.1"/>
</dbReference>
<dbReference type="Gene3D" id="3.40.50.2300">
    <property type="match status" value="1"/>
</dbReference>
<dbReference type="InterPro" id="IPR001789">
    <property type="entry name" value="Sig_transdc_resp-reg_receiver"/>
</dbReference>
<dbReference type="Pfam" id="PF00072">
    <property type="entry name" value="Response_reg"/>
    <property type="match status" value="1"/>
</dbReference>
<dbReference type="InterPro" id="IPR036641">
    <property type="entry name" value="HPT_dom_sf"/>
</dbReference>
<dbReference type="AlphaFoldDB" id="A0A1D3JSB5"/>
<dbReference type="EMBL" id="LT599583">
    <property type="protein sequence ID" value="SBW78974.1"/>
    <property type="molecule type" value="Genomic_DNA"/>
</dbReference>
<organism evidence="4 5">
    <name type="scientific">Pseudomonas veronii 1YdBTEX2</name>
    <dbReference type="NCBI Taxonomy" id="1295141"/>
    <lineage>
        <taxon>Bacteria</taxon>
        <taxon>Pseudomonadati</taxon>
        <taxon>Pseudomonadota</taxon>
        <taxon>Gammaproteobacteria</taxon>
        <taxon>Pseudomonadales</taxon>
        <taxon>Pseudomonadaceae</taxon>
        <taxon>Pseudomonas</taxon>
    </lineage>
</organism>
<keyword evidence="1 2" id="KW-0597">Phosphoprotein</keyword>
<dbReference type="SUPFAM" id="SSF47226">
    <property type="entry name" value="Histidine-containing phosphotransfer domain, HPT domain"/>
    <property type="match status" value="1"/>
</dbReference>
<dbReference type="SUPFAM" id="SSF52172">
    <property type="entry name" value="CheY-like"/>
    <property type="match status" value="1"/>
</dbReference>
<evidence type="ECO:0000256" key="1">
    <source>
        <dbReference type="ARBA" id="ARBA00022553"/>
    </source>
</evidence>
<gene>
    <name evidence="4" type="ORF">PVE_R1G1086</name>
</gene>
<dbReference type="GO" id="GO:0000160">
    <property type="term" value="P:phosphorelay signal transduction system"/>
    <property type="evidence" value="ECO:0007669"/>
    <property type="project" value="InterPro"/>
</dbReference>
<dbReference type="SMART" id="SM00448">
    <property type="entry name" value="REC"/>
    <property type="match status" value="1"/>
</dbReference>
<dbReference type="GO" id="GO:0005886">
    <property type="term" value="C:plasma membrane"/>
    <property type="evidence" value="ECO:0007669"/>
    <property type="project" value="UniProtKB-SubCell"/>
</dbReference>
<name>A0A1D3JSB5_PSEVE</name>
<evidence type="ECO:0000313" key="4">
    <source>
        <dbReference type="EMBL" id="SBW78974.1"/>
    </source>
</evidence>
<proteinExistence type="predicted"/>
<accession>A0A1D3JSB5</accession>
<feature type="modified residue" description="4-aspartylphosphate" evidence="2">
    <location>
        <position position="78"/>
    </location>
</feature>
<dbReference type="GO" id="GO:0005524">
    <property type="term" value="F:ATP binding"/>
    <property type="evidence" value="ECO:0007669"/>
    <property type="project" value="UniProtKB-KW"/>
</dbReference>
<dbReference type="Proteomes" id="UP000245431">
    <property type="component" value="Chromosome PVE_r1"/>
</dbReference>
<evidence type="ECO:0000313" key="5">
    <source>
        <dbReference type="Proteomes" id="UP000245431"/>
    </source>
</evidence>
<dbReference type="PROSITE" id="PS50110">
    <property type="entry name" value="RESPONSE_REGULATORY"/>
    <property type="match status" value="1"/>
</dbReference>
<dbReference type="CDD" id="cd17546">
    <property type="entry name" value="REC_hyHK_CKI1_RcsC-like"/>
    <property type="match status" value="1"/>
</dbReference>
<reference evidence="5" key="1">
    <citation type="submission" date="2016-07" db="EMBL/GenBank/DDBJ databases">
        <authorList>
            <person name="Florea S."/>
            <person name="Webb J.S."/>
            <person name="Jaromczyk J."/>
            <person name="Schardl C.L."/>
        </authorList>
    </citation>
    <scope>NUCLEOTIDE SEQUENCE [LARGE SCALE GENOMIC DNA]</scope>
    <source>
        <strain evidence="5">1YdBTEX2</strain>
    </source>
</reference>
<evidence type="ECO:0000259" key="3">
    <source>
        <dbReference type="PROSITE" id="PS50110"/>
    </source>
</evidence>
<evidence type="ECO:0000256" key="2">
    <source>
        <dbReference type="PROSITE-ProRule" id="PRU00169"/>
    </source>
</evidence>
<protein>
    <recommendedName>
        <fullName evidence="3">Response regulatory domain-containing protein</fullName>
    </recommendedName>
</protein>
<sequence>MSSGPIPGDRAGDDLAAQPVSTRHWRELKVLLVDDHPAYCLLMGAMLERLGLAFAVCAHGQAALAILDVSRADLIFSDCQMPVMDGYAMTRELRRRELRDGAERVPVIAFTGKLGAREIQQCQAAGVDAWLAKPVTFQQLRQVLGDWLPGPRISETAQPVTAVEGRWPSRGRLGQLFGCSEALPGILASLVYEAELDLHALAQATDGLQAQATVEHLHRLIGSVAFFGATPLEMRGHQLIEAINRDGVAMHLQRLLALRSDLMGYLKYLSLLGKG</sequence>
<dbReference type="InterPro" id="IPR011006">
    <property type="entry name" value="CheY-like_superfamily"/>
</dbReference>
<dbReference type="PANTHER" id="PTHR45339:SF3">
    <property type="entry name" value="HISTIDINE KINASE"/>
    <property type="match status" value="1"/>
</dbReference>
<feature type="domain" description="Response regulatory" evidence="3">
    <location>
        <begin position="29"/>
        <end position="148"/>
    </location>
</feature>